<dbReference type="InterPro" id="IPR039366">
    <property type="entry name" value="Pilotin"/>
</dbReference>
<accession>A0ABQ3K292</accession>
<keyword evidence="4" id="KW-1185">Reference proteome</keyword>
<feature type="compositionally biased region" description="Low complexity" evidence="1">
    <location>
        <begin position="40"/>
        <end position="52"/>
    </location>
</feature>
<evidence type="ECO:0000313" key="3">
    <source>
        <dbReference type="EMBL" id="GHF95872.1"/>
    </source>
</evidence>
<feature type="chain" id="PRO_5047086109" evidence="2">
    <location>
        <begin position="23"/>
        <end position="192"/>
    </location>
</feature>
<comment type="caution">
    <text evidence="3">The sequence shown here is derived from an EMBL/GenBank/DDBJ whole genome shotgun (WGS) entry which is preliminary data.</text>
</comment>
<dbReference type="Proteomes" id="UP000632154">
    <property type="component" value="Unassembled WGS sequence"/>
</dbReference>
<proteinExistence type="predicted"/>
<evidence type="ECO:0000313" key="4">
    <source>
        <dbReference type="Proteomes" id="UP000632154"/>
    </source>
</evidence>
<keyword evidence="2" id="KW-0732">Signal</keyword>
<dbReference type="Pfam" id="PF09619">
    <property type="entry name" value="YscW"/>
    <property type="match status" value="1"/>
</dbReference>
<feature type="region of interest" description="Disordered" evidence="1">
    <location>
        <begin position="37"/>
        <end position="84"/>
    </location>
</feature>
<feature type="signal peptide" evidence="2">
    <location>
        <begin position="1"/>
        <end position="22"/>
    </location>
</feature>
<name>A0ABQ3K292_9DEIO</name>
<protein>
    <submittedName>
        <fullName evidence="3">Uncharacterized protein</fullName>
    </submittedName>
</protein>
<organism evidence="3 4">
    <name type="scientific">Deinococcus piscis</name>
    <dbReference type="NCBI Taxonomy" id="394230"/>
    <lineage>
        <taxon>Bacteria</taxon>
        <taxon>Thermotogati</taxon>
        <taxon>Deinococcota</taxon>
        <taxon>Deinococci</taxon>
        <taxon>Deinococcales</taxon>
        <taxon>Deinococcaceae</taxon>
        <taxon>Deinococcus</taxon>
    </lineage>
</organism>
<reference evidence="4" key="1">
    <citation type="journal article" date="2019" name="Int. J. Syst. Evol. Microbiol.">
        <title>The Global Catalogue of Microorganisms (GCM) 10K type strain sequencing project: providing services to taxonomists for standard genome sequencing and annotation.</title>
        <authorList>
            <consortium name="The Broad Institute Genomics Platform"/>
            <consortium name="The Broad Institute Genome Sequencing Center for Infectious Disease"/>
            <person name="Wu L."/>
            <person name="Ma J."/>
        </authorList>
    </citation>
    <scope>NUCLEOTIDE SEQUENCE [LARGE SCALE GENOMIC DNA]</scope>
    <source>
        <strain evidence="4">CGMCC 1.18439</strain>
    </source>
</reference>
<dbReference type="EMBL" id="BNAL01000003">
    <property type="protein sequence ID" value="GHF95872.1"/>
    <property type="molecule type" value="Genomic_DNA"/>
</dbReference>
<evidence type="ECO:0000256" key="2">
    <source>
        <dbReference type="SAM" id="SignalP"/>
    </source>
</evidence>
<evidence type="ECO:0000256" key="1">
    <source>
        <dbReference type="SAM" id="MobiDB-lite"/>
    </source>
</evidence>
<feature type="compositionally biased region" description="Low complexity" evidence="1">
    <location>
        <begin position="62"/>
        <end position="82"/>
    </location>
</feature>
<sequence length="192" mass="20469">MVKGMKVKLTLLAALLTGVAAAQTTIGNVTITRPSDVRNVTPARTPAATPAPVTRPAPVRTPAPARTPTTSSAQATAMTAPSDLPSGWRHLQGRVVAPSDMRLPAGSKVVVSIEELAPNLAHRSTYLKVSFAATKLSTPYSLQYSAHRLNPQSIYAVRAKVYDRQGRLLYANKALHRAPALRAAKMNISVSR</sequence>
<gene>
    <name evidence="3" type="ORF">GCM10017783_04730</name>
</gene>